<keyword evidence="1" id="KW-0645">Protease</keyword>
<dbReference type="InterPro" id="IPR043504">
    <property type="entry name" value="Peptidase_S1_PA_chymotrypsin"/>
</dbReference>
<keyword evidence="3" id="KW-0720">Serine protease</keyword>
<dbReference type="PROSITE" id="PS50240">
    <property type="entry name" value="TRYPSIN_DOM"/>
    <property type="match status" value="1"/>
</dbReference>
<protein>
    <recommendedName>
        <fullName evidence="4">Peptidase S1 domain-containing protein</fullName>
    </recommendedName>
</protein>
<evidence type="ECO:0000256" key="1">
    <source>
        <dbReference type="ARBA" id="ARBA00022670"/>
    </source>
</evidence>
<sequence length="164" mass="18204">LSRLGAHYRLWSSVGTEQDFDVINIILHENYNSPNQYSNDIALLRLSRPAVLGKGVGLVCLSDPNFQLPFDNSNKPCWITGWGRLYYLGPQPNALMQVDLPLVSKQRCLSYYPGSIDDSMICIGKAQGATSWGGLPCAAPLKPTVYANIRNLKSWIINKMNGFV</sequence>
<evidence type="ECO:0000259" key="4">
    <source>
        <dbReference type="PROSITE" id="PS50240"/>
    </source>
</evidence>
<name>A0ABN8QVT9_9CNID</name>
<feature type="domain" description="Peptidase S1" evidence="4">
    <location>
        <begin position="1"/>
        <end position="161"/>
    </location>
</feature>
<dbReference type="Proteomes" id="UP001159405">
    <property type="component" value="Unassembled WGS sequence"/>
</dbReference>
<dbReference type="CDD" id="cd00190">
    <property type="entry name" value="Tryp_SPc"/>
    <property type="match status" value="1"/>
</dbReference>
<comment type="caution">
    <text evidence="5">The sequence shown here is derived from an EMBL/GenBank/DDBJ whole genome shotgun (WGS) entry which is preliminary data.</text>
</comment>
<dbReference type="EMBL" id="CALNXK010000152">
    <property type="protein sequence ID" value="CAH3169791.1"/>
    <property type="molecule type" value="Genomic_DNA"/>
</dbReference>
<dbReference type="PANTHER" id="PTHR24264:SF54">
    <property type="entry name" value="PEPTIDASE S1 DOMAIN-CONTAINING PROTEIN"/>
    <property type="match status" value="1"/>
</dbReference>
<dbReference type="Pfam" id="PF00089">
    <property type="entry name" value="Trypsin"/>
    <property type="match status" value="1"/>
</dbReference>
<proteinExistence type="predicted"/>
<reference evidence="5 6" key="1">
    <citation type="submission" date="2022-05" db="EMBL/GenBank/DDBJ databases">
        <authorList>
            <consortium name="Genoscope - CEA"/>
            <person name="William W."/>
        </authorList>
    </citation>
    <scope>NUCLEOTIDE SEQUENCE [LARGE SCALE GENOMIC DNA]</scope>
</reference>
<evidence type="ECO:0000256" key="2">
    <source>
        <dbReference type="ARBA" id="ARBA00022801"/>
    </source>
</evidence>
<dbReference type="SUPFAM" id="SSF50494">
    <property type="entry name" value="Trypsin-like serine proteases"/>
    <property type="match status" value="1"/>
</dbReference>
<dbReference type="SMART" id="SM00020">
    <property type="entry name" value="Tryp_SPc"/>
    <property type="match status" value="1"/>
</dbReference>
<evidence type="ECO:0000313" key="6">
    <source>
        <dbReference type="Proteomes" id="UP001159405"/>
    </source>
</evidence>
<dbReference type="InterPro" id="IPR001254">
    <property type="entry name" value="Trypsin_dom"/>
</dbReference>
<dbReference type="InterPro" id="IPR009003">
    <property type="entry name" value="Peptidase_S1_PA"/>
</dbReference>
<accession>A0ABN8QVT9</accession>
<organism evidence="5 6">
    <name type="scientific">Porites lobata</name>
    <dbReference type="NCBI Taxonomy" id="104759"/>
    <lineage>
        <taxon>Eukaryota</taxon>
        <taxon>Metazoa</taxon>
        <taxon>Cnidaria</taxon>
        <taxon>Anthozoa</taxon>
        <taxon>Hexacorallia</taxon>
        <taxon>Scleractinia</taxon>
        <taxon>Fungiina</taxon>
        <taxon>Poritidae</taxon>
        <taxon>Porites</taxon>
    </lineage>
</organism>
<dbReference type="InterPro" id="IPR050127">
    <property type="entry name" value="Serine_Proteases_S1"/>
</dbReference>
<dbReference type="Gene3D" id="2.40.10.10">
    <property type="entry name" value="Trypsin-like serine proteases"/>
    <property type="match status" value="3"/>
</dbReference>
<evidence type="ECO:0000313" key="5">
    <source>
        <dbReference type="EMBL" id="CAH3169791.1"/>
    </source>
</evidence>
<dbReference type="PANTHER" id="PTHR24264">
    <property type="entry name" value="TRYPSIN-RELATED"/>
    <property type="match status" value="1"/>
</dbReference>
<evidence type="ECO:0000256" key="3">
    <source>
        <dbReference type="ARBA" id="ARBA00022825"/>
    </source>
</evidence>
<keyword evidence="6" id="KW-1185">Reference proteome</keyword>
<gene>
    <name evidence="5" type="ORF">PLOB_00010398</name>
</gene>
<feature type="non-terminal residue" evidence="5">
    <location>
        <position position="164"/>
    </location>
</feature>
<keyword evidence="2" id="KW-0378">Hydrolase</keyword>
<feature type="non-terminal residue" evidence="5">
    <location>
        <position position="1"/>
    </location>
</feature>